<evidence type="ECO:0000256" key="3">
    <source>
        <dbReference type="ARBA" id="ARBA00022942"/>
    </source>
</evidence>
<dbReference type="PIRSF" id="PIRSF015965">
    <property type="entry name" value="26S_Psome_Rpn1"/>
    <property type="match status" value="1"/>
</dbReference>
<gene>
    <name evidence="9" type="ORF">LY90DRAFT_377455</name>
</gene>
<dbReference type="Pfam" id="PF18051">
    <property type="entry name" value="RPN1_C"/>
    <property type="match status" value="1"/>
</dbReference>
<feature type="domain" description="26S proteasome non-ATPase regulatory subunit RPN1 C-terminal" evidence="8">
    <location>
        <begin position="813"/>
        <end position="866"/>
    </location>
</feature>
<evidence type="ECO:0000256" key="5">
    <source>
        <dbReference type="PIRNR" id="PIRNR015965"/>
    </source>
</evidence>
<reference evidence="9 10" key="1">
    <citation type="submission" date="2016-08" db="EMBL/GenBank/DDBJ databases">
        <title>A Parts List for Fungal Cellulosomes Revealed by Comparative Genomics.</title>
        <authorList>
            <consortium name="DOE Joint Genome Institute"/>
            <person name="Haitjema C.H."/>
            <person name="Gilmore S.P."/>
            <person name="Henske J.K."/>
            <person name="Solomon K.V."/>
            <person name="De Groot R."/>
            <person name="Kuo A."/>
            <person name="Mondo S.J."/>
            <person name="Salamov A.A."/>
            <person name="Labutti K."/>
            <person name="Zhao Z."/>
            <person name="Chiniquy J."/>
            <person name="Barry K."/>
            <person name="Brewer H.M."/>
            <person name="Purvine S.O."/>
            <person name="Wright A.T."/>
            <person name="Boxma B."/>
            <person name="Van Alen T."/>
            <person name="Hackstein J.H."/>
            <person name="Baker S.E."/>
            <person name="Grigoriev I.V."/>
            <person name="O'Malley M.A."/>
        </authorList>
    </citation>
    <scope>NUCLEOTIDE SEQUENCE [LARGE SCALE GENOMIC DNA]</scope>
    <source>
        <strain evidence="9 10">G1</strain>
    </source>
</reference>
<dbReference type="STRING" id="1754190.A0A1Y2EY37"/>
<dbReference type="OrthoDB" id="10252509at2759"/>
<dbReference type="PANTHER" id="PTHR10943">
    <property type="entry name" value="26S PROTEASOME NON-ATPASE REGULATORY SUBUNIT"/>
    <property type="match status" value="1"/>
</dbReference>
<dbReference type="GO" id="GO:0005634">
    <property type="term" value="C:nucleus"/>
    <property type="evidence" value="ECO:0007669"/>
    <property type="project" value="TreeGrafter"/>
</dbReference>
<dbReference type="EMBL" id="MCOG01000022">
    <property type="protein sequence ID" value="ORY76490.1"/>
    <property type="molecule type" value="Genomic_DNA"/>
</dbReference>
<evidence type="ECO:0000313" key="9">
    <source>
        <dbReference type="EMBL" id="ORY76490.1"/>
    </source>
</evidence>
<dbReference type="Pfam" id="PF01851">
    <property type="entry name" value="PC_rep"/>
    <property type="match status" value="2"/>
</dbReference>
<keyword evidence="3 5" id="KW-0647">Proteasome</keyword>
<dbReference type="FunFam" id="1.25.10.10:FF:000026">
    <property type="entry name" value="26S proteasome non-ATPase regulatory subunit 2"/>
    <property type="match status" value="1"/>
</dbReference>
<feature type="domain" description="RPN1 N-terminal" evidence="7">
    <location>
        <begin position="39"/>
        <end position="332"/>
    </location>
</feature>
<comment type="similarity">
    <text evidence="1 5">Belongs to the proteasome subunit S2 family.</text>
</comment>
<dbReference type="GO" id="GO:0030234">
    <property type="term" value="F:enzyme regulator activity"/>
    <property type="evidence" value="ECO:0007669"/>
    <property type="project" value="UniProtKB-UniRule"/>
</dbReference>
<dbReference type="InterPro" id="IPR041433">
    <property type="entry name" value="RPN1_C"/>
</dbReference>
<dbReference type="GO" id="GO:0008540">
    <property type="term" value="C:proteasome regulatory particle, base subcomplex"/>
    <property type="evidence" value="ECO:0007669"/>
    <property type="project" value="UniProtKB-UniRule"/>
</dbReference>
<evidence type="ECO:0000259" key="7">
    <source>
        <dbReference type="Pfam" id="PF17781"/>
    </source>
</evidence>
<dbReference type="InterPro" id="IPR016024">
    <property type="entry name" value="ARM-type_fold"/>
</dbReference>
<keyword evidence="2" id="KW-0677">Repeat</keyword>
<evidence type="ECO:0000256" key="2">
    <source>
        <dbReference type="ARBA" id="ARBA00022737"/>
    </source>
</evidence>
<dbReference type="GO" id="GO:0034515">
    <property type="term" value="C:proteasome storage granule"/>
    <property type="evidence" value="ECO:0007669"/>
    <property type="project" value="TreeGrafter"/>
</dbReference>
<feature type="region of interest" description="Disordered" evidence="6">
    <location>
        <begin position="1"/>
        <end position="33"/>
    </location>
</feature>
<dbReference type="GO" id="GO:0042176">
    <property type="term" value="P:regulation of protein catabolic process"/>
    <property type="evidence" value="ECO:0007669"/>
    <property type="project" value="InterPro"/>
</dbReference>
<organism evidence="9 10">
    <name type="scientific">Neocallimastix californiae</name>
    <dbReference type="NCBI Taxonomy" id="1754190"/>
    <lineage>
        <taxon>Eukaryota</taxon>
        <taxon>Fungi</taxon>
        <taxon>Fungi incertae sedis</taxon>
        <taxon>Chytridiomycota</taxon>
        <taxon>Chytridiomycota incertae sedis</taxon>
        <taxon>Neocallimastigomycetes</taxon>
        <taxon>Neocallimastigales</taxon>
        <taxon>Neocallimastigaceae</taxon>
        <taxon>Neocallimastix</taxon>
    </lineage>
</organism>
<dbReference type="InterPro" id="IPR002015">
    <property type="entry name" value="Proteasome/cyclosome_rpt"/>
</dbReference>
<dbReference type="Proteomes" id="UP000193920">
    <property type="component" value="Unassembled WGS sequence"/>
</dbReference>
<accession>A0A1Y2EY37</accession>
<comment type="caution">
    <text evidence="9">The sequence shown here is derived from an EMBL/GenBank/DDBJ whole genome shotgun (WGS) entry which is preliminary data.</text>
</comment>
<evidence type="ECO:0000256" key="1">
    <source>
        <dbReference type="ARBA" id="ARBA00005460"/>
    </source>
</evidence>
<dbReference type="PANTHER" id="PTHR10943:SF1">
    <property type="entry name" value="26S PROTEASOME NON-ATPASE REGULATORY SUBUNIT 2"/>
    <property type="match status" value="1"/>
</dbReference>
<name>A0A1Y2EY37_9FUNG</name>
<evidence type="ECO:0000256" key="4">
    <source>
        <dbReference type="ARBA" id="ARBA00057191"/>
    </source>
</evidence>
<dbReference type="SUPFAM" id="SSF48371">
    <property type="entry name" value="ARM repeat"/>
    <property type="match status" value="1"/>
</dbReference>
<dbReference type="InterPro" id="IPR016643">
    <property type="entry name" value="26S_Psome_Rpn1"/>
</dbReference>
<dbReference type="InterPro" id="IPR011989">
    <property type="entry name" value="ARM-like"/>
</dbReference>
<dbReference type="Gene3D" id="1.25.10.10">
    <property type="entry name" value="Leucine-rich Repeat Variant"/>
    <property type="match status" value="1"/>
</dbReference>
<proteinExistence type="inferred from homology"/>
<sequence length="875" mass="98350">MVDTKEKTDEKVDVKNKKQKEEQKEEELSEEDQQLKNELEMLVERLKEPDASLYKSSLENLSTLIKTSTSSMTSVPKPLKFLRPHYEPLCELYEQWKDGEEKRLLADVLSVLSMTYGEEDKRLTLKYYVVGTKDATSWGHEYVRHLSSEIIQEYNARMETEQDTSDLKQLALEIVPFFMSHNAEADACDLLLEIESLDELVQYVDKNTYERVCLYIISCVNYVTPPDDIVILKTAHKIYRKMEKLPHALNIAIRMNDIELMKEDFDACKDPIEKKQLAYLLARQQINIEEEDEELNEILNNTKLTENFIALARDLDVMEPRTPEDIYKSHLENIRKDYRSGNVDSAKQNLASTFVNAFVNAGFGTDKLMVDKDEGSSWIYKNKDNGMTSAAASLGAIFLWNVELGLTEIDKYLYIEDDNIKAGALLGIGIVCSGIRNESDPAQALLSEYIESDKVQLRIAAILGLGIAYAGSCREDIMELLIPIVSDSKLSMELSSYAALSLGFIFAGTCNGDITSTILQAVMEREDKDLKDTYARFMGVGLALLYLGKQEACDVALETLKVIEHSIGKEFSVLVETCAYAGTGNVLKVQQMLHILNDHLDSEKEDDKFQAYAVIAIAMIAMGEDIGSEMSLRTFNHLMHYGELVIRRAVPLAIGLVCASNPEVNVLDILSKYSHDNDQEVSLNAIFAMGLVGAGTNNARLAQMLRQLAAYYHKDPNNLFMVRIAQGLLHMGKGTLTINPYHSDRTILSPVAISGLFTVLIACTDVKNIILGKSHYILYYLICSMYPRFLITLDENLNNLTVSVRVGQAVDVVGQAGRPKTITGFQTHTTPVLLGYNERAELATEEYLPLTPVLEGFVILKKNPDYVVEDMDITR</sequence>
<protein>
    <recommendedName>
        <fullName evidence="5">26S proteasome regulatory subunit RPN1</fullName>
    </recommendedName>
</protein>
<evidence type="ECO:0000259" key="8">
    <source>
        <dbReference type="Pfam" id="PF18051"/>
    </source>
</evidence>
<evidence type="ECO:0000313" key="10">
    <source>
        <dbReference type="Proteomes" id="UP000193920"/>
    </source>
</evidence>
<dbReference type="InterPro" id="IPR040892">
    <property type="entry name" value="RPN1_N"/>
</dbReference>
<dbReference type="GO" id="GO:0043161">
    <property type="term" value="P:proteasome-mediated ubiquitin-dependent protein catabolic process"/>
    <property type="evidence" value="ECO:0007669"/>
    <property type="project" value="TreeGrafter"/>
</dbReference>
<dbReference type="Pfam" id="PF17781">
    <property type="entry name" value="RPN1_RPN2_N"/>
    <property type="match status" value="1"/>
</dbReference>
<evidence type="ECO:0000256" key="6">
    <source>
        <dbReference type="SAM" id="MobiDB-lite"/>
    </source>
</evidence>
<feature type="compositionally biased region" description="Basic and acidic residues" evidence="6">
    <location>
        <begin position="1"/>
        <end position="23"/>
    </location>
</feature>
<comment type="function">
    <text evidence="4 5">Acts as a regulatory subunit of the 26 proteasome which is involved in the ATP-dependent degradation of ubiquitinated proteins.</text>
</comment>
<keyword evidence="10" id="KW-1185">Reference proteome</keyword>
<dbReference type="AlphaFoldDB" id="A0A1Y2EY37"/>